<feature type="transmembrane region" description="Helical" evidence="6">
    <location>
        <begin position="423"/>
        <end position="444"/>
    </location>
</feature>
<dbReference type="OrthoDB" id="1190692at2"/>
<keyword evidence="3 6" id="KW-0812">Transmembrane</keyword>
<comment type="similarity">
    <text evidence="2">Belongs to the sodium:solute symporter (SSF) (TC 2.A.21) family.</text>
</comment>
<dbReference type="InterPro" id="IPR038377">
    <property type="entry name" value="Na/Glc_symporter_sf"/>
</dbReference>
<sequence>MENIQFWQWVLVIGSSLILFFISPLATTTAEFFKANTKGKSPNWILLTGSLVISWVFAKSIANAAILGNKFGMVGGVAYGTYYLSFIIGGIVIYYLRKKGGFSSIHHFLNFKFGRQAIVLFSIVVAFRLFNEVWSNTMVIGSYFGDQGSTPYYSSIIVFTALTLAYALKGGLKSSIFSDLIQMALFAILLSVILGILFGKKESSFTEIVTTGTFSWDNGLHLLFAAALQSFSYPFHDPVLTDRGFISSNKTTLISFILAGIIGFICIVLFSFLGIFGKLNGFAPGAIKDFGLTFGPLVLLLINFIMIVSAASTLDSTFSSFSKLLAMDLKLGDTLKFGRITMIIIAIAGTMPLFFSPEILSATTISGTMVIGLTPVFIFWWIPVPKISFFLSVGIGIMMGTLLSFDLIPKQLFLTEGPYNDLLWTNVFGILICISIYFLPLLFIQNHAKTKEISTQ</sequence>
<dbReference type="AlphaFoldDB" id="A0A2W1NHI2"/>
<name>A0A2W1NHI2_9FLAO</name>
<feature type="transmembrane region" description="Helical" evidence="6">
    <location>
        <begin position="150"/>
        <end position="168"/>
    </location>
</feature>
<feature type="transmembrane region" description="Helical" evidence="6">
    <location>
        <begin position="180"/>
        <end position="199"/>
    </location>
</feature>
<proteinExistence type="inferred from homology"/>
<feature type="transmembrane region" description="Helical" evidence="6">
    <location>
        <begin position="337"/>
        <end position="355"/>
    </location>
</feature>
<evidence type="ECO:0000313" key="8">
    <source>
        <dbReference type="Proteomes" id="UP000249248"/>
    </source>
</evidence>
<feature type="transmembrane region" description="Helical" evidence="6">
    <location>
        <begin position="389"/>
        <end position="408"/>
    </location>
</feature>
<feature type="transmembrane region" description="Helical" evidence="6">
    <location>
        <begin position="256"/>
        <end position="277"/>
    </location>
</feature>
<feature type="transmembrane region" description="Helical" evidence="6">
    <location>
        <begin position="45"/>
        <end position="67"/>
    </location>
</feature>
<dbReference type="Gene3D" id="1.20.1730.10">
    <property type="entry name" value="Sodium/glucose cotransporter"/>
    <property type="match status" value="1"/>
</dbReference>
<feature type="transmembrane region" description="Helical" evidence="6">
    <location>
        <begin position="361"/>
        <end position="382"/>
    </location>
</feature>
<dbReference type="GO" id="GO:0022857">
    <property type="term" value="F:transmembrane transporter activity"/>
    <property type="evidence" value="ECO:0007669"/>
    <property type="project" value="InterPro"/>
</dbReference>
<feature type="transmembrane region" description="Helical" evidence="6">
    <location>
        <begin position="108"/>
        <end position="130"/>
    </location>
</feature>
<organism evidence="7 8">
    <name type="scientific">Putridiphycobacter roseus</name>
    <dbReference type="NCBI Taxonomy" id="2219161"/>
    <lineage>
        <taxon>Bacteria</taxon>
        <taxon>Pseudomonadati</taxon>
        <taxon>Bacteroidota</taxon>
        <taxon>Flavobacteriia</taxon>
        <taxon>Flavobacteriales</taxon>
        <taxon>Crocinitomicaceae</taxon>
        <taxon>Putridiphycobacter</taxon>
    </lineage>
</organism>
<dbReference type="PROSITE" id="PS50283">
    <property type="entry name" value="NA_SOLUT_SYMP_3"/>
    <property type="match status" value="1"/>
</dbReference>
<keyword evidence="5 6" id="KW-0472">Membrane</keyword>
<dbReference type="GO" id="GO:0016020">
    <property type="term" value="C:membrane"/>
    <property type="evidence" value="ECO:0007669"/>
    <property type="project" value="UniProtKB-SubCell"/>
</dbReference>
<evidence type="ECO:0000256" key="4">
    <source>
        <dbReference type="ARBA" id="ARBA00022989"/>
    </source>
</evidence>
<keyword evidence="4 6" id="KW-1133">Transmembrane helix</keyword>
<keyword evidence="8" id="KW-1185">Reference proteome</keyword>
<evidence type="ECO:0000256" key="3">
    <source>
        <dbReference type="ARBA" id="ARBA00022692"/>
    </source>
</evidence>
<evidence type="ECO:0000313" key="7">
    <source>
        <dbReference type="EMBL" id="PZE18985.1"/>
    </source>
</evidence>
<evidence type="ECO:0000256" key="5">
    <source>
        <dbReference type="ARBA" id="ARBA00023136"/>
    </source>
</evidence>
<accession>A0A2W1NHI2</accession>
<comment type="caution">
    <text evidence="7">The sequence shown here is derived from an EMBL/GenBank/DDBJ whole genome shotgun (WGS) entry which is preliminary data.</text>
</comment>
<protein>
    <submittedName>
        <fullName evidence="7">Sodium:solute symporter</fullName>
    </submittedName>
</protein>
<evidence type="ECO:0000256" key="2">
    <source>
        <dbReference type="ARBA" id="ARBA00006434"/>
    </source>
</evidence>
<feature type="transmembrane region" description="Helical" evidence="6">
    <location>
        <begin position="73"/>
        <end position="96"/>
    </location>
</feature>
<dbReference type="EMBL" id="QKSB01000001">
    <property type="protein sequence ID" value="PZE18985.1"/>
    <property type="molecule type" value="Genomic_DNA"/>
</dbReference>
<evidence type="ECO:0000256" key="1">
    <source>
        <dbReference type="ARBA" id="ARBA00004141"/>
    </source>
</evidence>
<dbReference type="Proteomes" id="UP000249248">
    <property type="component" value="Unassembled WGS sequence"/>
</dbReference>
<feature type="transmembrane region" description="Helical" evidence="6">
    <location>
        <begin position="297"/>
        <end position="316"/>
    </location>
</feature>
<gene>
    <name evidence="7" type="ORF">DNU06_02685</name>
</gene>
<reference evidence="7 8" key="1">
    <citation type="submission" date="2018-06" db="EMBL/GenBank/DDBJ databases">
        <title>The draft genome sequence of Crocinitomix sp. SM1701.</title>
        <authorList>
            <person name="Zhang X."/>
        </authorList>
    </citation>
    <scope>NUCLEOTIDE SEQUENCE [LARGE SCALE GENOMIC DNA]</scope>
    <source>
        <strain evidence="7 8">SM1701</strain>
    </source>
</reference>
<feature type="transmembrane region" description="Helical" evidence="6">
    <location>
        <begin position="6"/>
        <end position="33"/>
    </location>
</feature>
<evidence type="ECO:0000256" key="6">
    <source>
        <dbReference type="SAM" id="Phobius"/>
    </source>
</evidence>
<comment type="subcellular location">
    <subcellularLocation>
        <location evidence="1">Membrane</location>
        <topology evidence="1">Multi-pass membrane protein</topology>
    </subcellularLocation>
</comment>
<dbReference type="InterPro" id="IPR001734">
    <property type="entry name" value="Na/solute_symporter"/>
</dbReference>